<dbReference type="InterPro" id="IPR032781">
    <property type="entry name" value="ABC_tran_Xtn"/>
</dbReference>
<dbReference type="EMBL" id="AP019368">
    <property type="protein sequence ID" value="BBH54015.1"/>
    <property type="molecule type" value="Genomic_DNA"/>
</dbReference>
<evidence type="ECO:0000313" key="6">
    <source>
        <dbReference type="EMBL" id="BBH54015.1"/>
    </source>
</evidence>
<evidence type="ECO:0000313" key="7">
    <source>
        <dbReference type="Proteomes" id="UP000291236"/>
    </source>
</evidence>
<protein>
    <submittedName>
        <fullName evidence="6">ABC transporter ATP-binding protein</fullName>
    </submittedName>
</protein>
<dbReference type="CDD" id="cd03221">
    <property type="entry name" value="ABCF_EF-3"/>
    <property type="match status" value="2"/>
</dbReference>
<dbReference type="SUPFAM" id="SSF52540">
    <property type="entry name" value="P-loop containing nucleoside triphosphate hydrolases"/>
    <property type="match status" value="2"/>
</dbReference>
<dbReference type="InterPro" id="IPR003439">
    <property type="entry name" value="ABC_transporter-like_ATP-bd"/>
</dbReference>
<dbReference type="SMART" id="SM00382">
    <property type="entry name" value="AAA"/>
    <property type="match status" value="2"/>
</dbReference>
<reference evidence="6 7" key="1">
    <citation type="submission" date="2018-12" db="EMBL/GenBank/DDBJ databases">
        <title>Rubrispira sanarue gen. nov., sp., nov., a member of the order Silvanigrellales, isolated from a brackish lake in Hamamatsu Japan.</title>
        <authorList>
            <person name="Maejima Y."/>
            <person name="Iino T."/>
            <person name="Muraguchi Y."/>
            <person name="Fukuda K."/>
            <person name="Nojiri H."/>
            <person name="Ohkuma M."/>
            <person name="Moriuchi R."/>
            <person name="Dohra H."/>
            <person name="Kimbara K."/>
            <person name="Shintani M."/>
        </authorList>
    </citation>
    <scope>NUCLEOTIDE SEQUENCE [LARGE SCALE GENOMIC DNA]</scope>
    <source>
        <strain evidence="6 7">RF1110005</strain>
    </source>
</reference>
<dbReference type="Pfam" id="PF00005">
    <property type="entry name" value="ABC_tran"/>
    <property type="match status" value="2"/>
</dbReference>
<feature type="compositionally biased region" description="Basic and acidic residues" evidence="4">
    <location>
        <begin position="565"/>
        <end position="580"/>
    </location>
</feature>
<evidence type="ECO:0000256" key="1">
    <source>
        <dbReference type="ARBA" id="ARBA00022741"/>
    </source>
</evidence>
<keyword evidence="1" id="KW-0547">Nucleotide-binding</keyword>
<keyword evidence="2 6" id="KW-0067">ATP-binding</keyword>
<dbReference type="GO" id="GO:0005524">
    <property type="term" value="F:ATP binding"/>
    <property type="evidence" value="ECO:0007669"/>
    <property type="project" value="UniProtKB-KW"/>
</dbReference>
<dbReference type="RefSeq" id="WP_130610989.1">
    <property type="nucleotide sequence ID" value="NZ_AP019368.1"/>
</dbReference>
<dbReference type="PROSITE" id="PS50893">
    <property type="entry name" value="ABC_TRANSPORTER_2"/>
    <property type="match status" value="2"/>
</dbReference>
<proteinExistence type="predicted"/>
<dbReference type="PANTHER" id="PTHR42855:SF2">
    <property type="entry name" value="DRUG RESISTANCE ABC TRANSPORTER,ATP-BINDING PROTEIN"/>
    <property type="match status" value="1"/>
</dbReference>
<dbReference type="InterPro" id="IPR003593">
    <property type="entry name" value="AAA+_ATPase"/>
</dbReference>
<keyword evidence="3" id="KW-0175">Coiled coil</keyword>
<feature type="region of interest" description="Disordered" evidence="4">
    <location>
        <begin position="557"/>
        <end position="580"/>
    </location>
</feature>
<evidence type="ECO:0000259" key="5">
    <source>
        <dbReference type="PROSITE" id="PS50893"/>
    </source>
</evidence>
<evidence type="ECO:0000256" key="2">
    <source>
        <dbReference type="ARBA" id="ARBA00022840"/>
    </source>
</evidence>
<dbReference type="Gene3D" id="3.40.50.300">
    <property type="entry name" value="P-loop containing nucleotide triphosphate hydrolases"/>
    <property type="match status" value="2"/>
</dbReference>
<dbReference type="OrthoDB" id="5287952at2"/>
<dbReference type="InterPro" id="IPR051309">
    <property type="entry name" value="ABCF_ATPase"/>
</dbReference>
<evidence type="ECO:0000256" key="3">
    <source>
        <dbReference type="SAM" id="Coils"/>
    </source>
</evidence>
<dbReference type="InterPro" id="IPR027417">
    <property type="entry name" value="P-loop_NTPase"/>
</dbReference>
<dbReference type="InterPro" id="IPR017871">
    <property type="entry name" value="ABC_transporter-like_CS"/>
</dbReference>
<dbReference type="NCBIfam" id="NF000355">
    <property type="entry name" value="ribo_prot_ABC_F"/>
    <property type="match status" value="1"/>
</dbReference>
<feature type="domain" description="ABC transporter" evidence="5">
    <location>
        <begin position="322"/>
        <end position="546"/>
    </location>
</feature>
<dbReference type="Proteomes" id="UP000291236">
    <property type="component" value="Chromosome"/>
</dbReference>
<dbReference type="KEGG" id="sbf:JCM31447_24720"/>
<dbReference type="PROSITE" id="PS00211">
    <property type="entry name" value="ABC_TRANSPORTER_1"/>
    <property type="match status" value="2"/>
</dbReference>
<name>A0A4P2VWM8_FLUSA</name>
<feature type="domain" description="ABC transporter" evidence="5">
    <location>
        <begin position="2"/>
        <end position="254"/>
    </location>
</feature>
<gene>
    <name evidence="6" type="ORF">JCM31447_24720</name>
</gene>
<keyword evidence="7" id="KW-1185">Reference proteome</keyword>
<accession>A0A4P2VWM8</accession>
<dbReference type="AlphaFoldDB" id="A0A4P2VWM8"/>
<dbReference type="FunFam" id="3.40.50.300:FF:000011">
    <property type="entry name" value="Putative ABC transporter ATP-binding component"/>
    <property type="match status" value="1"/>
</dbReference>
<sequence>MIRIENLTKGYAAKTLFQNTTYHFPEAERVALVGPNGAGKSTLLNIICGIDEADSGQILKPAKVNLGYLPQEPNAHPKATLLEECVDGAIKLRELKKQLDHILEQMEENYSEEVHKKYEKIENDFREAGGYALEARAKGILLGLGFQDFLFSKNPKELSGGWRMRLELARVFLNDPDFLVLDEPTNHLDLPSLIWVEKFLQSFQGTLLFVSHDRALLNRLSTVTLHLNNGKLTPYKGNFDSFLEQREHRLELEAAQADRLKKRMEEVQRFVDRFKAKASKAKQAQSRVKMLARMKELEGTFDLDNAADEISFSLPKTIASGKEVLTIEKLSIGYDKVLSKDIHLKVTRGQKIAIIGPNGIGKSTLLKTISENIRPYDGSFELGHNVSLAFFAQDQLDILDEKLSILENVMRSSAHVSERRARSLLGSFLFRRDDVFKPVKVLSGGEKSRVGLACLLLQEANFLLLDEPTNHLDMSSAEILAQAIDDYEGTVLFVSHDRNFIDSICTHVFAMTNDGRFALFEGKLEDYERLAPLSGFPDILSPDKSLEVAKISDEYTKPIQAKSSDNSREQQQENKKEKLKLEKMKEKIDADILDISEKIKNITSEMESVDHNDYKRLTDLNKQHENFKSLLIKAEEDWLGIEEKLSDLT</sequence>
<dbReference type="Pfam" id="PF12848">
    <property type="entry name" value="ABC_tran_Xtn"/>
    <property type="match status" value="1"/>
</dbReference>
<feature type="coiled-coil region" evidence="3">
    <location>
        <begin position="243"/>
        <end position="277"/>
    </location>
</feature>
<evidence type="ECO:0000256" key="4">
    <source>
        <dbReference type="SAM" id="MobiDB-lite"/>
    </source>
</evidence>
<dbReference type="GO" id="GO:0016887">
    <property type="term" value="F:ATP hydrolysis activity"/>
    <property type="evidence" value="ECO:0007669"/>
    <property type="project" value="InterPro"/>
</dbReference>
<organism evidence="6 7">
    <name type="scientific">Fluviispira sanaruensis</name>
    <dbReference type="NCBI Taxonomy" id="2493639"/>
    <lineage>
        <taxon>Bacteria</taxon>
        <taxon>Pseudomonadati</taxon>
        <taxon>Bdellovibrionota</taxon>
        <taxon>Oligoflexia</taxon>
        <taxon>Silvanigrellales</taxon>
        <taxon>Silvanigrellaceae</taxon>
        <taxon>Fluviispira</taxon>
    </lineage>
</organism>
<dbReference type="PANTHER" id="PTHR42855">
    <property type="entry name" value="ABC TRANSPORTER ATP-BINDING SUBUNIT"/>
    <property type="match status" value="1"/>
</dbReference>